<organism evidence="2">
    <name type="scientific">mine drainage metagenome</name>
    <dbReference type="NCBI Taxonomy" id="410659"/>
    <lineage>
        <taxon>unclassified sequences</taxon>
        <taxon>metagenomes</taxon>
        <taxon>ecological metagenomes</taxon>
    </lineage>
</organism>
<proteinExistence type="predicted"/>
<name>A0A1J5QR17_9ZZZZ</name>
<feature type="transmembrane region" description="Helical" evidence="1">
    <location>
        <begin position="12"/>
        <end position="33"/>
    </location>
</feature>
<reference evidence="2" key="1">
    <citation type="submission" date="2016-10" db="EMBL/GenBank/DDBJ databases">
        <title>Sequence of Gallionella enrichment culture.</title>
        <authorList>
            <person name="Poehlein A."/>
            <person name="Muehling M."/>
            <person name="Daniel R."/>
        </authorList>
    </citation>
    <scope>NUCLEOTIDE SEQUENCE</scope>
</reference>
<keyword evidence="1" id="KW-1133">Transmembrane helix</keyword>
<evidence type="ECO:0000313" key="2">
    <source>
        <dbReference type="EMBL" id="OIQ86065.1"/>
    </source>
</evidence>
<evidence type="ECO:0000256" key="1">
    <source>
        <dbReference type="SAM" id="Phobius"/>
    </source>
</evidence>
<protein>
    <submittedName>
        <fullName evidence="2">Uncharacterized protein</fullName>
    </submittedName>
</protein>
<dbReference type="AlphaFoldDB" id="A0A1J5QR17"/>
<dbReference type="EMBL" id="MLJW01000502">
    <property type="protein sequence ID" value="OIQ86065.1"/>
    <property type="molecule type" value="Genomic_DNA"/>
</dbReference>
<keyword evidence="1" id="KW-0812">Transmembrane</keyword>
<keyword evidence="1" id="KW-0472">Membrane</keyword>
<comment type="caution">
    <text evidence="2">The sequence shown here is derived from an EMBL/GenBank/DDBJ whole genome shotgun (WGS) entry which is preliminary data.</text>
</comment>
<accession>A0A1J5QR17</accession>
<gene>
    <name evidence="2" type="ORF">GALL_320780</name>
</gene>
<sequence>MAAPTPRRPNVHLQGLFGVVLGLAVLAVVLTLLHLRRNGLPVDPGELQMSATSPCMVQAIRAAGDHTITYAELDRMKAQCGD</sequence>